<proteinExistence type="predicted"/>
<feature type="transmembrane region" description="Helical" evidence="6">
    <location>
        <begin position="67"/>
        <end position="88"/>
    </location>
</feature>
<evidence type="ECO:0000256" key="2">
    <source>
        <dbReference type="ARBA" id="ARBA00022448"/>
    </source>
</evidence>
<keyword evidence="4 6" id="KW-1133">Transmembrane helix</keyword>
<evidence type="ECO:0000256" key="3">
    <source>
        <dbReference type="ARBA" id="ARBA00022692"/>
    </source>
</evidence>
<feature type="transmembrane region" description="Helical" evidence="6">
    <location>
        <begin position="183"/>
        <end position="203"/>
    </location>
</feature>
<feature type="transmembrane region" description="Helical" evidence="6">
    <location>
        <begin position="351"/>
        <end position="374"/>
    </location>
</feature>
<name>A0ABX8A3A4_9BRAD</name>
<feature type="transmembrane region" description="Helical" evidence="6">
    <location>
        <begin position="285"/>
        <end position="301"/>
    </location>
</feature>
<keyword evidence="5 6" id="KW-0472">Membrane</keyword>
<feature type="transmembrane region" description="Helical" evidence="6">
    <location>
        <begin position="149"/>
        <end position="171"/>
    </location>
</feature>
<feature type="transmembrane region" description="Helical" evidence="6">
    <location>
        <begin position="241"/>
        <end position="265"/>
    </location>
</feature>
<dbReference type="InterPro" id="IPR020846">
    <property type="entry name" value="MFS_dom"/>
</dbReference>
<evidence type="ECO:0000259" key="7">
    <source>
        <dbReference type="PROSITE" id="PS50850"/>
    </source>
</evidence>
<evidence type="ECO:0000256" key="4">
    <source>
        <dbReference type="ARBA" id="ARBA00022989"/>
    </source>
</evidence>
<dbReference type="Pfam" id="PF07690">
    <property type="entry name" value="MFS_1"/>
    <property type="match status" value="1"/>
</dbReference>
<accession>A0ABX8A3A4</accession>
<organism evidence="8 9">
    <name type="scientific">Tardiphaga alba</name>
    <dbReference type="NCBI Taxonomy" id="340268"/>
    <lineage>
        <taxon>Bacteria</taxon>
        <taxon>Pseudomonadati</taxon>
        <taxon>Pseudomonadota</taxon>
        <taxon>Alphaproteobacteria</taxon>
        <taxon>Hyphomicrobiales</taxon>
        <taxon>Nitrobacteraceae</taxon>
        <taxon>Tardiphaga</taxon>
    </lineage>
</organism>
<keyword evidence="9" id="KW-1185">Reference proteome</keyword>
<feature type="transmembrane region" description="Helical" evidence="6">
    <location>
        <begin position="119"/>
        <end position="142"/>
    </location>
</feature>
<gene>
    <name evidence="8" type="ORF">RPMA_03785</name>
</gene>
<dbReference type="RefSeq" id="WP_211911604.1">
    <property type="nucleotide sequence ID" value="NZ_CP036498.1"/>
</dbReference>
<dbReference type="Proteomes" id="UP000682843">
    <property type="component" value="Chromosome"/>
</dbReference>
<reference evidence="8 9" key="1">
    <citation type="submission" date="2019-02" db="EMBL/GenBank/DDBJ databases">
        <title>Emended description of the genus Rhodopseudomonas and description of Rhodopseudomonas albus sp. nov., a non-phototrophic, heavy-metal-tolerant bacterium isolated from garden soil.</title>
        <authorList>
            <person name="Bao Z."/>
            <person name="Cao W.W."/>
            <person name="Sato Y."/>
            <person name="Nishizawa T."/>
            <person name="Zhao J."/>
            <person name="Guo Y."/>
            <person name="Ohta H."/>
        </authorList>
    </citation>
    <scope>NUCLEOTIDE SEQUENCE [LARGE SCALE GENOMIC DNA]</scope>
    <source>
        <strain evidence="8 9">SK50-23</strain>
    </source>
</reference>
<evidence type="ECO:0000256" key="1">
    <source>
        <dbReference type="ARBA" id="ARBA00004141"/>
    </source>
</evidence>
<feature type="transmembrane region" description="Helical" evidence="6">
    <location>
        <begin position="321"/>
        <end position="344"/>
    </location>
</feature>
<keyword evidence="3 6" id="KW-0812">Transmembrane</keyword>
<feature type="domain" description="Major facilitator superfamily (MFS) profile" evidence="7">
    <location>
        <begin position="29"/>
        <end position="530"/>
    </location>
</feature>
<evidence type="ECO:0000256" key="5">
    <source>
        <dbReference type="ARBA" id="ARBA00023136"/>
    </source>
</evidence>
<dbReference type="SUPFAM" id="SSF103473">
    <property type="entry name" value="MFS general substrate transporter"/>
    <property type="match status" value="1"/>
</dbReference>
<protein>
    <submittedName>
        <fullName evidence="8">MFS transporter</fullName>
    </submittedName>
</protein>
<sequence length="530" mass="56723">MTQASAVDSRVIGAGPVSTGGASLHPLFAVGAVLLGSLLSSVDSRLFSLGLPDLRGGLSLSFDQGAWLSTAGTASQIFIAPAVAWLSTVLGLRRVLGIPALVYAAISVMIPLLRDYNALLTAHIVHGLLLGTFVPATLLIIFRNLPMKWWLPAIAIYAIRVGFTLNAGVSLTGFYIEHLGWEWIYWQDAIIAPLLALFVYLGTPREPINTFVLHEADWGGMLLFGSGVAMIYAGLDQGNRLDWFGSGIIVALIGGGAALVVGFFINETIVRRPWAHAEVLFSRNIGFALLVVLLYSMTSLSNSSLVPNFLSSVAQLKPVQFGWVFLLCGTAPMILLLPLSIYLIRRYDVKLVLIVGLAAFAAAALLGTMLTSAWSPSDFAPMLLLQSLGHSFTLLPIIIIALSNSDPTRATAFAAYIQVMRLGGAEISVALMTTWLRMREQVHSNLLGLHVAAGDADVSRLLGKLNALFAPHGEDLAVARSVGTLASMVQKQANTLAYIDGFWLTFWFAIAGLVCVSLIGRAPIGPFSPR</sequence>
<feature type="transmembrane region" description="Helical" evidence="6">
    <location>
        <begin position="27"/>
        <end position="47"/>
    </location>
</feature>
<feature type="transmembrane region" description="Helical" evidence="6">
    <location>
        <begin position="501"/>
        <end position="520"/>
    </location>
</feature>
<keyword evidence="2" id="KW-0813">Transport</keyword>
<feature type="transmembrane region" description="Helical" evidence="6">
    <location>
        <begin position="95"/>
        <end position="113"/>
    </location>
</feature>
<dbReference type="PANTHER" id="PTHR42718:SF9">
    <property type="entry name" value="MAJOR FACILITATOR SUPERFAMILY MULTIDRUG TRANSPORTER MFSC"/>
    <property type="match status" value="1"/>
</dbReference>
<dbReference type="Gene3D" id="1.20.1250.20">
    <property type="entry name" value="MFS general substrate transporter like domains"/>
    <property type="match status" value="2"/>
</dbReference>
<feature type="transmembrane region" description="Helical" evidence="6">
    <location>
        <begin position="380"/>
        <end position="402"/>
    </location>
</feature>
<comment type="subcellular location">
    <subcellularLocation>
        <location evidence="1">Membrane</location>
        <topology evidence="1">Multi-pass membrane protein</topology>
    </subcellularLocation>
</comment>
<feature type="transmembrane region" description="Helical" evidence="6">
    <location>
        <begin position="215"/>
        <end position="235"/>
    </location>
</feature>
<dbReference type="PROSITE" id="PS50850">
    <property type="entry name" value="MFS"/>
    <property type="match status" value="1"/>
</dbReference>
<dbReference type="InterPro" id="IPR011701">
    <property type="entry name" value="MFS"/>
</dbReference>
<dbReference type="PANTHER" id="PTHR42718">
    <property type="entry name" value="MAJOR FACILITATOR SUPERFAMILY MULTIDRUG TRANSPORTER MFSC"/>
    <property type="match status" value="1"/>
</dbReference>
<evidence type="ECO:0000313" key="8">
    <source>
        <dbReference type="EMBL" id="QUS38071.1"/>
    </source>
</evidence>
<evidence type="ECO:0000313" key="9">
    <source>
        <dbReference type="Proteomes" id="UP000682843"/>
    </source>
</evidence>
<evidence type="ECO:0000256" key="6">
    <source>
        <dbReference type="SAM" id="Phobius"/>
    </source>
</evidence>
<dbReference type="EMBL" id="CP036498">
    <property type="protein sequence ID" value="QUS38071.1"/>
    <property type="molecule type" value="Genomic_DNA"/>
</dbReference>
<dbReference type="InterPro" id="IPR036259">
    <property type="entry name" value="MFS_trans_sf"/>
</dbReference>